<feature type="domain" description="M23ase beta-sheet core" evidence="1">
    <location>
        <begin position="2"/>
        <end position="52"/>
    </location>
</feature>
<gene>
    <name evidence="2" type="ORF">GCM10022222_38030</name>
</gene>
<dbReference type="PANTHER" id="PTHR21666:SF270">
    <property type="entry name" value="MUREIN HYDROLASE ACTIVATOR ENVC"/>
    <property type="match status" value="1"/>
</dbReference>
<organism evidence="2 3">
    <name type="scientific">Amycolatopsis ultiminotia</name>
    <dbReference type="NCBI Taxonomy" id="543629"/>
    <lineage>
        <taxon>Bacteria</taxon>
        <taxon>Bacillati</taxon>
        <taxon>Actinomycetota</taxon>
        <taxon>Actinomycetes</taxon>
        <taxon>Pseudonocardiales</taxon>
        <taxon>Pseudonocardiaceae</taxon>
        <taxon>Amycolatopsis</taxon>
    </lineage>
</organism>
<dbReference type="PANTHER" id="PTHR21666">
    <property type="entry name" value="PEPTIDASE-RELATED"/>
    <property type="match status" value="1"/>
</dbReference>
<keyword evidence="3" id="KW-1185">Reference proteome</keyword>
<dbReference type="CDD" id="cd12797">
    <property type="entry name" value="M23_peptidase"/>
    <property type="match status" value="1"/>
</dbReference>
<dbReference type="InterPro" id="IPR011055">
    <property type="entry name" value="Dup_hybrid_motif"/>
</dbReference>
<protein>
    <recommendedName>
        <fullName evidence="1">M23ase beta-sheet core domain-containing protein</fullName>
    </recommendedName>
</protein>
<dbReference type="Proteomes" id="UP001500689">
    <property type="component" value="Unassembled WGS sequence"/>
</dbReference>
<dbReference type="InterPro" id="IPR050570">
    <property type="entry name" value="Cell_wall_metabolism_enzyme"/>
</dbReference>
<accession>A0ABP6WHV6</accession>
<comment type="caution">
    <text evidence="2">The sequence shown here is derived from an EMBL/GenBank/DDBJ whole genome shotgun (WGS) entry which is preliminary data.</text>
</comment>
<dbReference type="EMBL" id="BAAAZN010000007">
    <property type="protein sequence ID" value="GAA3550902.1"/>
    <property type="molecule type" value="Genomic_DNA"/>
</dbReference>
<sequence>MWVRIRDEDGTIAGYGRGNSVSVGAGGPVAAGELIAEIGNRGIQTGPHLHFAGVVGR</sequence>
<dbReference type="Pfam" id="PF01551">
    <property type="entry name" value="Peptidase_M23"/>
    <property type="match status" value="1"/>
</dbReference>
<dbReference type="RefSeq" id="WP_344861538.1">
    <property type="nucleotide sequence ID" value="NZ_BAAAZN010000007.1"/>
</dbReference>
<name>A0ABP6WHV6_9PSEU</name>
<evidence type="ECO:0000313" key="2">
    <source>
        <dbReference type="EMBL" id="GAA3550902.1"/>
    </source>
</evidence>
<dbReference type="Gene3D" id="2.70.70.10">
    <property type="entry name" value="Glucose Permease (Domain IIA)"/>
    <property type="match status" value="1"/>
</dbReference>
<reference evidence="3" key="1">
    <citation type="journal article" date="2019" name="Int. J. Syst. Evol. Microbiol.">
        <title>The Global Catalogue of Microorganisms (GCM) 10K type strain sequencing project: providing services to taxonomists for standard genome sequencing and annotation.</title>
        <authorList>
            <consortium name="The Broad Institute Genomics Platform"/>
            <consortium name="The Broad Institute Genome Sequencing Center for Infectious Disease"/>
            <person name="Wu L."/>
            <person name="Ma J."/>
        </authorList>
    </citation>
    <scope>NUCLEOTIDE SEQUENCE [LARGE SCALE GENOMIC DNA]</scope>
    <source>
        <strain evidence="3">JCM 16898</strain>
    </source>
</reference>
<dbReference type="SUPFAM" id="SSF51261">
    <property type="entry name" value="Duplicated hybrid motif"/>
    <property type="match status" value="1"/>
</dbReference>
<evidence type="ECO:0000313" key="3">
    <source>
        <dbReference type="Proteomes" id="UP001500689"/>
    </source>
</evidence>
<dbReference type="InterPro" id="IPR016047">
    <property type="entry name" value="M23ase_b-sheet_dom"/>
</dbReference>
<proteinExistence type="predicted"/>
<evidence type="ECO:0000259" key="1">
    <source>
        <dbReference type="Pfam" id="PF01551"/>
    </source>
</evidence>